<reference evidence="2" key="1">
    <citation type="journal article" date="2014" name="Stand. Genomic Sci.">
        <title>Complete genome sequence of Burkholderia phymatum STM815(T), a broad host range and efficient nitrogen-fixing symbiont of Mimosa species.</title>
        <authorList>
            <person name="Moulin L."/>
            <person name="Klonowska A."/>
            <person name="Caroline B."/>
            <person name="Booth K."/>
            <person name="Vriezen J.A."/>
            <person name="Melkonian R."/>
            <person name="James E.K."/>
            <person name="Young J.P."/>
            <person name="Bena G."/>
            <person name="Hauser L."/>
            <person name="Land M."/>
            <person name="Kyrpides N."/>
            <person name="Bruce D."/>
            <person name="Chain P."/>
            <person name="Copeland A."/>
            <person name="Pitluck S."/>
            <person name="Woyke T."/>
            <person name="Lizotte-Waniewski M."/>
            <person name="Bristow J."/>
            <person name="Riley M."/>
        </authorList>
    </citation>
    <scope>NUCLEOTIDE SEQUENCE [LARGE SCALE GENOMIC DNA]</scope>
    <source>
        <strain evidence="2">DSM 17167 / CIP 108236 / LMG 21445 / STM815</strain>
        <plasmid evidence="2">Plasmid pBPHY01</plasmid>
    </source>
</reference>
<name>B2JTQ1_PARP8</name>
<accession>B2JTQ1</accession>
<dbReference type="EMBL" id="CP001045">
    <property type="protein sequence ID" value="ACC75954.1"/>
    <property type="molecule type" value="Genomic_DNA"/>
</dbReference>
<protein>
    <submittedName>
        <fullName evidence="1">Uncharacterized protein</fullName>
    </submittedName>
</protein>
<dbReference type="OrthoDB" id="8967235at2"/>
<dbReference type="KEGG" id="bph:Bphy_6945"/>
<proteinExistence type="predicted"/>
<dbReference type="Proteomes" id="UP000001192">
    <property type="component" value="Plasmid pBPHY01"/>
</dbReference>
<evidence type="ECO:0000313" key="1">
    <source>
        <dbReference type="EMBL" id="ACC75954.1"/>
    </source>
</evidence>
<geneLocation type="plasmid" evidence="1 2">
    <name>pBPHY01</name>
</geneLocation>
<sequence length="72" mass="8135">MKSEEYRGYTLWGHAILNQREETTARERYAASGTITKEGKIVEASGVLNNFDTEDEAELAGLLWGRAWVESQ</sequence>
<gene>
    <name evidence="1" type="ordered locus">Bphy_6945</name>
</gene>
<dbReference type="HOGENOM" id="CLU_2714580_0_0_4"/>
<organism evidence="1 2">
    <name type="scientific">Paraburkholderia phymatum (strain DSM 17167 / CIP 108236 / LMG 21445 / STM815)</name>
    <name type="common">Burkholderia phymatum</name>
    <dbReference type="NCBI Taxonomy" id="391038"/>
    <lineage>
        <taxon>Bacteria</taxon>
        <taxon>Pseudomonadati</taxon>
        <taxon>Pseudomonadota</taxon>
        <taxon>Betaproteobacteria</taxon>
        <taxon>Burkholderiales</taxon>
        <taxon>Burkholderiaceae</taxon>
        <taxon>Paraburkholderia</taxon>
    </lineage>
</organism>
<keyword evidence="2" id="KW-1185">Reference proteome</keyword>
<dbReference type="RefSeq" id="WP_012406113.1">
    <property type="nucleotide sequence ID" value="NC_010625.1"/>
</dbReference>
<evidence type="ECO:0000313" key="2">
    <source>
        <dbReference type="Proteomes" id="UP000001192"/>
    </source>
</evidence>
<keyword evidence="1" id="KW-0614">Plasmid</keyword>
<dbReference type="AlphaFoldDB" id="B2JTQ1"/>